<keyword evidence="1" id="KW-0472">Membrane</keyword>
<keyword evidence="1" id="KW-0812">Transmembrane</keyword>
<comment type="caution">
    <text evidence="2">The sequence shown here is derived from an EMBL/GenBank/DDBJ whole genome shotgun (WGS) entry which is preliminary data.</text>
</comment>
<proteinExistence type="predicted"/>
<evidence type="ECO:0000313" key="3">
    <source>
        <dbReference type="Proteomes" id="UP000178632"/>
    </source>
</evidence>
<sequence length="119" mass="13867">MIISKKSIYLFFILLLCSSLAVNGWLMYLIYQTANVFESQKINSNVLSFTDMFVKKVLMAKGEIDFDTRLELETTVRSLNDQQIFDQWQAFTKAETKEESSDNAKRLLNLLVKKLKEQN</sequence>
<dbReference type="EMBL" id="MHPE01000047">
    <property type="protein sequence ID" value="OGZ75537.1"/>
    <property type="molecule type" value="Genomic_DNA"/>
</dbReference>
<evidence type="ECO:0000313" key="2">
    <source>
        <dbReference type="EMBL" id="OGZ75537.1"/>
    </source>
</evidence>
<accession>A0A1G2ILV0</accession>
<name>A0A1G2ILV0_9BACT</name>
<gene>
    <name evidence="2" type="ORF">A3G45_01040</name>
</gene>
<organism evidence="2 3">
    <name type="scientific">Candidatus Staskawiczbacteria bacterium RIFCSPLOWO2_12_FULL_37_15</name>
    <dbReference type="NCBI Taxonomy" id="1802218"/>
    <lineage>
        <taxon>Bacteria</taxon>
        <taxon>Candidatus Staskawicziibacteriota</taxon>
    </lineage>
</organism>
<dbReference type="Proteomes" id="UP000178632">
    <property type="component" value="Unassembled WGS sequence"/>
</dbReference>
<evidence type="ECO:0000256" key="1">
    <source>
        <dbReference type="SAM" id="Phobius"/>
    </source>
</evidence>
<keyword evidence="1" id="KW-1133">Transmembrane helix</keyword>
<dbReference type="AlphaFoldDB" id="A0A1G2ILV0"/>
<reference evidence="2 3" key="1">
    <citation type="journal article" date="2016" name="Nat. Commun.">
        <title>Thousands of microbial genomes shed light on interconnected biogeochemical processes in an aquifer system.</title>
        <authorList>
            <person name="Anantharaman K."/>
            <person name="Brown C.T."/>
            <person name="Hug L.A."/>
            <person name="Sharon I."/>
            <person name="Castelle C.J."/>
            <person name="Probst A.J."/>
            <person name="Thomas B.C."/>
            <person name="Singh A."/>
            <person name="Wilkins M.J."/>
            <person name="Karaoz U."/>
            <person name="Brodie E.L."/>
            <person name="Williams K.H."/>
            <person name="Hubbard S.S."/>
            <person name="Banfield J.F."/>
        </authorList>
    </citation>
    <scope>NUCLEOTIDE SEQUENCE [LARGE SCALE GENOMIC DNA]</scope>
</reference>
<feature type="transmembrane region" description="Helical" evidence="1">
    <location>
        <begin position="7"/>
        <end position="31"/>
    </location>
</feature>
<protein>
    <submittedName>
        <fullName evidence="2">Uncharacterized protein</fullName>
    </submittedName>
</protein>